<proteinExistence type="predicted"/>
<dbReference type="CDD" id="cd03256">
    <property type="entry name" value="ABC_PhnC_transporter"/>
    <property type="match status" value="1"/>
</dbReference>
<dbReference type="Pfam" id="PF00005">
    <property type="entry name" value="ABC_tran"/>
    <property type="match status" value="1"/>
</dbReference>
<dbReference type="PROSITE" id="PS50893">
    <property type="entry name" value="ABC_TRANSPORTER_2"/>
    <property type="match status" value="1"/>
</dbReference>
<dbReference type="Gene3D" id="3.40.50.300">
    <property type="entry name" value="P-loop containing nucleotide triphosphate hydrolases"/>
    <property type="match status" value="1"/>
</dbReference>
<dbReference type="PANTHER" id="PTHR43166:SF6">
    <property type="entry name" value="PHOSPHONATES IMPORT ATP-BINDING PROTEIN PHNC"/>
    <property type="match status" value="1"/>
</dbReference>
<dbReference type="EMBL" id="JACOGK010000011">
    <property type="protein sequence ID" value="MBC3536620.1"/>
    <property type="molecule type" value="Genomic_DNA"/>
</dbReference>
<dbReference type="SUPFAM" id="SSF52540">
    <property type="entry name" value="P-loop containing nucleoside triphosphate hydrolases"/>
    <property type="match status" value="1"/>
</dbReference>
<name>A0ABR6VH29_9FIRM</name>
<dbReference type="Proteomes" id="UP000606870">
    <property type="component" value="Unassembled WGS sequence"/>
</dbReference>
<keyword evidence="6" id="KW-1278">Translocase</keyword>
<sequence length="250" mass="27386">MEALELRHVCQAYGKKQVLDDISLTVHAGEFVSIIGPSGAGKTTLLRLCNGMLQPASGQVWAGGTRLDGLKGRQKRQAQQQIGMIFQDFCLVEEMSCLQNVLNGALARVSFWRALSGRFPRAERQRAVEALADVGLNELAAAPVRTLSGGQKQRVAIARTLVQQASLILADEPVASLDPRTAQQVLALLRRLQQRRGLTVLMNSHNVDQARTWSDRIVGLQAGRVFFAGPPDAWDEARLAALYGRDRHEA</sequence>
<evidence type="ECO:0000256" key="2">
    <source>
        <dbReference type="ARBA" id="ARBA00022475"/>
    </source>
</evidence>
<evidence type="ECO:0000313" key="9">
    <source>
        <dbReference type="EMBL" id="MBC3536620.1"/>
    </source>
</evidence>
<organism evidence="9 10">
    <name type="scientific">Megasphaera hominis</name>
    <dbReference type="NCBI Taxonomy" id="159836"/>
    <lineage>
        <taxon>Bacteria</taxon>
        <taxon>Bacillati</taxon>
        <taxon>Bacillota</taxon>
        <taxon>Negativicutes</taxon>
        <taxon>Veillonellales</taxon>
        <taxon>Veillonellaceae</taxon>
        <taxon>Megasphaera</taxon>
    </lineage>
</organism>
<protein>
    <submittedName>
        <fullName evidence="9">Phosphonate ABC transporter ATP-binding protein</fullName>
    </submittedName>
</protein>
<dbReference type="NCBIfam" id="TIGR02315">
    <property type="entry name" value="ABC_phnC"/>
    <property type="match status" value="1"/>
</dbReference>
<keyword evidence="5" id="KW-0918">Phosphonate transport</keyword>
<keyword evidence="10" id="KW-1185">Reference proteome</keyword>
<dbReference type="PROSITE" id="PS00211">
    <property type="entry name" value="ABC_TRANSPORTER_1"/>
    <property type="match status" value="1"/>
</dbReference>
<keyword evidence="3" id="KW-0547">Nucleotide-binding</keyword>
<dbReference type="RefSeq" id="WP_186502776.1">
    <property type="nucleotide sequence ID" value="NZ_JACOGK010000011.1"/>
</dbReference>
<dbReference type="PANTHER" id="PTHR43166">
    <property type="entry name" value="AMINO ACID IMPORT ATP-BINDING PROTEIN"/>
    <property type="match status" value="1"/>
</dbReference>
<comment type="caution">
    <text evidence="9">The sequence shown here is derived from an EMBL/GenBank/DDBJ whole genome shotgun (WGS) entry which is preliminary data.</text>
</comment>
<evidence type="ECO:0000256" key="7">
    <source>
        <dbReference type="ARBA" id="ARBA00023136"/>
    </source>
</evidence>
<dbReference type="GO" id="GO:0005524">
    <property type="term" value="F:ATP binding"/>
    <property type="evidence" value="ECO:0007669"/>
    <property type="project" value="UniProtKB-KW"/>
</dbReference>
<gene>
    <name evidence="9" type="primary">phnC</name>
    <name evidence="9" type="ORF">H8J70_05075</name>
</gene>
<evidence type="ECO:0000256" key="1">
    <source>
        <dbReference type="ARBA" id="ARBA00022448"/>
    </source>
</evidence>
<evidence type="ECO:0000259" key="8">
    <source>
        <dbReference type="PROSITE" id="PS50893"/>
    </source>
</evidence>
<accession>A0ABR6VH29</accession>
<evidence type="ECO:0000313" key="10">
    <source>
        <dbReference type="Proteomes" id="UP000606870"/>
    </source>
</evidence>
<evidence type="ECO:0000256" key="5">
    <source>
        <dbReference type="ARBA" id="ARBA00022885"/>
    </source>
</evidence>
<dbReference type="InterPro" id="IPR017871">
    <property type="entry name" value="ABC_transporter-like_CS"/>
</dbReference>
<keyword evidence="4 9" id="KW-0067">ATP-binding</keyword>
<feature type="domain" description="ABC transporter" evidence="8">
    <location>
        <begin position="4"/>
        <end position="247"/>
    </location>
</feature>
<keyword evidence="2" id="KW-1003">Cell membrane</keyword>
<dbReference type="InterPro" id="IPR003439">
    <property type="entry name" value="ABC_transporter-like_ATP-bd"/>
</dbReference>
<dbReference type="InterPro" id="IPR012693">
    <property type="entry name" value="ABC_transpr_PhnC"/>
</dbReference>
<reference evidence="9 10" key="1">
    <citation type="submission" date="2020-08" db="EMBL/GenBank/DDBJ databases">
        <authorList>
            <person name="Liu C."/>
            <person name="Sun Q."/>
        </authorList>
    </citation>
    <scope>NUCLEOTIDE SEQUENCE [LARGE SCALE GENOMIC DNA]</scope>
    <source>
        <strain evidence="9 10">NSJ-59</strain>
    </source>
</reference>
<dbReference type="InterPro" id="IPR003593">
    <property type="entry name" value="AAA+_ATPase"/>
</dbReference>
<dbReference type="InterPro" id="IPR050086">
    <property type="entry name" value="MetN_ABC_transporter-like"/>
</dbReference>
<evidence type="ECO:0000256" key="6">
    <source>
        <dbReference type="ARBA" id="ARBA00022967"/>
    </source>
</evidence>
<dbReference type="InterPro" id="IPR027417">
    <property type="entry name" value="P-loop_NTPase"/>
</dbReference>
<evidence type="ECO:0000256" key="4">
    <source>
        <dbReference type="ARBA" id="ARBA00022840"/>
    </source>
</evidence>
<keyword evidence="1" id="KW-0813">Transport</keyword>
<dbReference type="SMART" id="SM00382">
    <property type="entry name" value="AAA"/>
    <property type="match status" value="1"/>
</dbReference>
<evidence type="ECO:0000256" key="3">
    <source>
        <dbReference type="ARBA" id="ARBA00022741"/>
    </source>
</evidence>
<keyword evidence="7" id="KW-0472">Membrane</keyword>